<dbReference type="STRING" id="765911.Thivi_1609"/>
<dbReference type="OrthoDB" id="5772659at2"/>
<dbReference type="AlphaFoldDB" id="I3Y9C7"/>
<keyword evidence="2" id="KW-1185">Reference proteome</keyword>
<evidence type="ECO:0000313" key="1">
    <source>
        <dbReference type="EMBL" id="AFL73595.1"/>
    </source>
</evidence>
<dbReference type="HOGENOM" id="CLU_2048667_0_0_6"/>
<reference evidence="1 2" key="1">
    <citation type="submission" date="2012-06" db="EMBL/GenBank/DDBJ databases">
        <title>Complete sequence of Thiocystis violascens DSM 198.</title>
        <authorList>
            <consortium name="US DOE Joint Genome Institute"/>
            <person name="Lucas S."/>
            <person name="Han J."/>
            <person name="Lapidus A."/>
            <person name="Cheng J.-F."/>
            <person name="Goodwin L."/>
            <person name="Pitluck S."/>
            <person name="Peters L."/>
            <person name="Ovchinnikova G."/>
            <person name="Teshima H."/>
            <person name="Detter J.C."/>
            <person name="Han C."/>
            <person name="Tapia R."/>
            <person name="Land M."/>
            <person name="Hauser L."/>
            <person name="Kyrpides N."/>
            <person name="Ivanova N."/>
            <person name="Pagani I."/>
            <person name="Vogl K."/>
            <person name="Liu Z."/>
            <person name="Frigaard N.-U."/>
            <person name="Bryant D."/>
            <person name="Woyke T."/>
        </authorList>
    </citation>
    <scope>NUCLEOTIDE SEQUENCE [LARGE SCALE GENOMIC DNA]</scope>
    <source>
        <strain evidence="2">ATCC 17096 / DSM 198 / 6111</strain>
    </source>
</reference>
<proteinExistence type="predicted"/>
<gene>
    <name evidence="1" type="ordered locus">Thivi_1609</name>
</gene>
<dbReference type="KEGG" id="tvi:Thivi_1609"/>
<protein>
    <recommendedName>
        <fullName evidence="3">WGR domain-containing protein</fullName>
    </recommendedName>
</protein>
<sequence length="120" mass="13404">MSDTFQLYRFHHPDGRAKDWAWRRDPAGTLTVRWGPAGRLVQHKTYPASAARQLQRTLSTKCRKGYGLVGDRRLDPAGTVIDPGAVTLCASPASATRPAIPDSLVWDLSRIDTRIEDGWF</sequence>
<organism evidence="1 2">
    <name type="scientific">Thiocystis violascens (strain ATCC 17096 / DSM 198 / 6111)</name>
    <name type="common">Chromatium violascens</name>
    <dbReference type="NCBI Taxonomy" id="765911"/>
    <lineage>
        <taxon>Bacteria</taxon>
        <taxon>Pseudomonadati</taxon>
        <taxon>Pseudomonadota</taxon>
        <taxon>Gammaproteobacteria</taxon>
        <taxon>Chromatiales</taxon>
        <taxon>Chromatiaceae</taxon>
        <taxon>Thiocystis</taxon>
    </lineage>
</organism>
<name>I3Y9C7_THIV6</name>
<dbReference type="Proteomes" id="UP000006062">
    <property type="component" value="Chromosome"/>
</dbReference>
<evidence type="ECO:0000313" key="2">
    <source>
        <dbReference type="Proteomes" id="UP000006062"/>
    </source>
</evidence>
<evidence type="ECO:0008006" key="3">
    <source>
        <dbReference type="Google" id="ProtNLM"/>
    </source>
</evidence>
<dbReference type="EMBL" id="CP003154">
    <property type="protein sequence ID" value="AFL73595.1"/>
    <property type="molecule type" value="Genomic_DNA"/>
</dbReference>
<dbReference type="RefSeq" id="WP_014778061.1">
    <property type="nucleotide sequence ID" value="NC_018012.1"/>
</dbReference>
<accession>I3Y9C7</accession>